<dbReference type="Pfam" id="PF01136">
    <property type="entry name" value="Peptidase_U32"/>
    <property type="match status" value="1"/>
</dbReference>
<comment type="caution">
    <text evidence="5">The sequence shown here is derived from an EMBL/GenBank/DDBJ whole genome shotgun (WGS) entry which is preliminary data.</text>
</comment>
<proteinExistence type="inferred from homology"/>
<evidence type="ECO:0000256" key="3">
    <source>
        <dbReference type="ARBA" id="ARBA00038374"/>
    </source>
</evidence>
<sequence length="404" mass="45374">MIRPEVLSPAGDMECLESALKFGADAVFLAGNMFGMRTASKNFTEEELQRAVKLAHEKGAKIYVTCNTLPRNNEIEELPHFLTYCGEIGVDAFIIADIGVLNMAAKYAPKVHRHISTQAGIVNYETARAFHELGASRVVLARELPLDEIAQIRAKIPNDLEIECFVHGAMCVSFSGRCLISAYLTGRDANRGDCAQPCRWKYHLYEENREGQFFPVEQEDGGTYLYNSRDMCMIEHIPELVKAGVSSLKIEGRAKSAYYAAVTTNAYRHAVDDFMAMGENYHLQPWIKEELEKISHREYSTGFYFGNEPGQVTNNGGYIRKYDFVGVCNDSIENIAHITQRNRFFVGDTLDILPPDGFSFNTKVIKLINKNGEDVEAANHAMEQLEMVTDKPVPAGSLMRLKRE</sequence>
<protein>
    <submittedName>
        <fullName evidence="5">U32 family peptidase</fullName>
    </submittedName>
</protein>
<dbReference type="PANTHER" id="PTHR30217:SF6">
    <property type="entry name" value="TRNA HYDROXYLATION PROTEIN P"/>
    <property type="match status" value="1"/>
</dbReference>
<accession>A0A9D1LY91</accession>
<evidence type="ECO:0000313" key="6">
    <source>
        <dbReference type="Proteomes" id="UP000824118"/>
    </source>
</evidence>
<dbReference type="SUPFAM" id="SSF51366">
    <property type="entry name" value="Ribulose-phoshate binding barrel"/>
    <property type="match status" value="1"/>
</dbReference>
<dbReference type="InterPro" id="IPR001539">
    <property type="entry name" value="Peptidase_U32"/>
</dbReference>
<evidence type="ECO:0000256" key="2">
    <source>
        <dbReference type="ARBA" id="ARBA00022801"/>
    </source>
</evidence>
<dbReference type="InterPro" id="IPR032525">
    <property type="entry name" value="Peptidase_U32_C"/>
</dbReference>
<dbReference type="PANTHER" id="PTHR30217">
    <property type="entry name" value="PEPTIDASE U32 FAMILY"/>
    <property type="match status" value="1"/>
</dbReference>
<dbReference type="GO" id="GO:0008233">
    <property type="term" value="F:peptidase activity"/>
    <property type="evidence" value="ECO:0007669"/>
    <property type="project" value="UniProtKB-KW"/>
</dbReference>
<gene>
    <name evidence="5" type="ORF">IAD22_03605</name>
</gene>
<organism evidence="5 6">
    <name type="scientific">Candidatus Limousia pullorum</name>
    <dbReference type="NCBI Taxonomy" id="2840860"/>
    <lineage>
        <taxon>Bacteria</taxon>
        <taxon>Bacillati</taxon>
        <taxon>Bacillota</taxon>
        <taxon>Clostridia</taxon>
        <taxon>Eubacteriales</taxon>
        <taxon>Oscillospiraceae</taxon>
        <taxon>Oscillospiraceae incertae sedis</taxon>
        <taxon>Candidatus Limousia</taxon>
    </lineage>
</organism>
<dbReference type="Proteomes" id="UP000824118">
    <property type="component" value="Unassembled WGS sequence"/>
</dbReference>
<dbReference type="AlphaFoldDB" id="A0A9D1LY91"/>
<dbReference type="PROSITE" id="PS01276">
    <property type="entry name" value="PEPTIDASE_U32"/>
    <property type="match status" value="1"/>
</dbReference>
<dbReference type="InterPro" id="IPR051454">
    <property type="entry name" value="RNA/ubiquinone_mod_enzymes"/>
</dbReference>
<dbReference type="InterPro" id="IPR011060">
    <property type="entry name" value="RibuloseP-bd_barrel"/>
</dbReference>
<evidence type="ECO:0000313" key="5">
    <source>
        <dbReference type="EMBL" id="HIU50081.1"/>
    </source>
</evidence>
<dbReference type="Gene3D" id="2.40.30.10">
    <property type="entry name" value="Translation factors"/>
    <property type="match status" value="1"/>
</dbReference>
<keyword evidence="1" id="KW-0645">Protease</keyword>
<reference evidence="5" key="1">
    <citation type="submission" date="2020-10" db="EMBL/GenBank/DDBJ databases">
        <authorList>
            <person name="Gilroy R."/>
        </authorList>
    </citation>
    <scope>NUCLEOTIDE SEQUENCE</scope>
    <source>
        <strain evidence="5">ChiGjej1B1-1684</strain>
    </source>
</reference>
<name>A0A9D1LY91_9FIRM</name>
<dbReference type="Pfam" id="PF16325">
    <property type="entry name" value="Peptidase_U32_C"/>
    <property type="match status" value="1"/>
</dbReference>
<evidence type="ECO:0000256" key="1">
    <source>
        <dbReference type="ARBA" id="ARBA00022670"/>
    </source>
</evidence>
<feature type="domain" description="Peptidase family U32 C-terminal" evidence="4">
    <location>
        <begin position="320"/>
        <end position="400"/>
    </location>
</feature>
<comment type="similarity">
    <text evidence="3">Belongs to the peptidase U32 family.</text>
</comment>
<dbReference type="EMBL" id="DVNG01000052">
    <property type="protein sequence ID" value="HIU50081.1"/>
    <property type="molecule type" value="Genomic_DNA"/>
</dbReference>
<keyword evidence="2" id="KW-0378">Hydrolase</keyword>
<reference evidence="5" key="2">
    <citation type="journal article" date="2021" name="PeerJ">
        <title>Extensive microbial diversity within the chicken gut microbiome revealed by metagenomics and culture.</title>
        <authorList>
            <person name="Gilroy R."/>
            <person name="Ravi A."/>
            <person name="Getino M."/>
            <person name="Pursley I."/>
            <person name="Horton D.L."/>
            <person name="Alikhan N.F."/>
            <person name="Baker D."/>
            <person name="Gharbi K."/>
            <person name="Hall N."/>
            <person name="Watson M."/>
            <person name="Adriaenssens E.M."/>
            <person name="Foster-Nyarko E."/>
            <person name="Jarju S."/>
            <person name="Secka A."/>
            <person name="Antonio M."/>
            <person name="Oren A."/>
            <person name="Chaudhuri R.R."/>
            <person name="La Ragione R."/>
            <person name="Hildebrand F."/>
            <person name="Pallen M.J."/>
        </authorList>
    </citation>
    <scope>NUCLEOTIDE SEQUENCE</scope>
    <source>
        <strain evidence="5">ChiGjej1B1-1684</strain>
    </source>
</reference>
<evidence type="ECO:0000259" key="4">
    <source>
        <dbReference type="Pfam" id="PF16325"/>
    </source>
</evidence>
<dbReference type="GO" id="GO:0006508">
    <property type="term" value="P:proteolysis"/>
    <property type="evidence" value="ECO:0007669"/>
    <property type="project" value="UniProtKB-KW"/>
</dbReference>